<dbReference type="HOGENOM" id="CLU_3379841_0_0_2"/>
<sequence>MELALEEYENEWFASQQNIDIDTVGAESTAVDR</sequence>
<gene>
    <name evidence="1" type="ORF">NTE_03450</name>
</gene>
<dbReference type="AlphaFoldDB" id="A0A075MWH3"/>
<name>A0A075MWH3_9ARCH</name>
<protein>
    <submittedName>
        <fullName evidence="1">Uncharacterized protein</fullName>
    </submittedName>
</protein>
<organism evidence="1 2">
    <name type="scientific">Candidatus Nitrososphaera evergladensis SR1</name>
    <dbReference type="NCBI Taxonomy" id="1459636"/>
    <lineage>
        <taxon>Archaea</taxon>
        <taxon>Nitrososphaerota</taxon>
        <taxon>Nitrososphaeria</taxon>
        <taxon>Nitrososphaerales</taxon>
        <taxon>Nitrososphaeraceae</taxon>
        <taxon>Nitrososphaera</taxon>
    </lineage>
</organism>
<evidence type="ECO:0000313" key="1">
    <source>
        <dbReference type="EMBL" id="AIF85478.1"/>
    </source>
</evidence>
<proteinExistence type="predicted"/>
<dbReference type="KEGG" id="nev:NTE_03450"/>
<keyword evidence="2" id="KW-1185">Reference proteome</keyword>
<dbReference type="Proteomes" id="UP000028194">
    <property type="component" value="Chromosome"/>
</dbReference>
<accession>A0A075MWH3</accession>
<evidence type="ECO:0000313" key="2">
    <source>
        <dbReference type="Proteomes" id="UP000028194"/>
    </source>
</evidence>
<reference evidence="1 2" key="1">
    <citation type="journal article" date="2014" name="PLoS ONE">
        <title>Genome Sequence of Candidatus Nitrososphaera evergladensis from Group I.1b Enriched from Everglades Soil Reveals Novel Genomic Features of the Ammonia-Oxidizing Archaea.</title>
        <authorList>
            <person name="Zhalnina K.V."/>
            <person name="Dias R."/>
            <person name="Leonard M.T."/>
            <person name="Dorr de Quadros P."/>
            <person name="Camargo F.A."/>
            <person name="Drew J.C."/>
            <person name="Farmerie W.G."/>
            <person name="Daroub S.H."/>
            <person name="Triplett E.W."/>
        </authorList>
    </citation>
    <scope>NUCLEOTIDE SEQUENCE [LARGE SCALE GENOMIC DNA]</scope>
    <source>
        <strain evidence="1 2">SR1</strain>
    </source>
</reference>
<dbReference type="EMBL" id="CP007174">
    <property type="protein sequence ID" value="AIF85478.1"/>
    <property type="molecule type" value="Genomic_DNA"/>
</dbReference>